<organism evidence="5 6">
    <name type="scientific">Paenibacillus pini JCM 16418</name>
    <dbReference type="NCBI Taxonomy" id="1236976"/>
    <lineage>
        <taxon>Bacteria</taxon>
        <taxon>Bacillati</taxon>
        <taxon>Bacillota</taxon>
        <taxon>Bacilli</taxon>
        <taxon>Bacillales</taxon>
        <taxon>Paenibacillaceae</taxon>
        <taxon>Paenibacillus</taxon>
    </lineage>
</organism>
<evidence type="ECO:0000313" key="6">
    <source>
        <dbReference type="Proteomes" id="UP000019364"/>
    </source>
</evidence>
<dbReference type="InterPro" id="IPR037185">
    <property type="entry name" value="EmrE-like"/>
</dbReference>
<accession>W7YJF2</accession>
<name>W7YJF2_9BACL</name>
<dbReference type="STRING" id="1236976.JCM16418_1806"/>
<keyword evidence="6" id="KW-1185">Reference proteome</keyword>
<comment type="caution">
    <text evidence="5">The sequence shown here is derived from an EMBL/GenBank/DDBJ whole genome shotgun (WGS) entry which is preliminary data.</text>
</comment>
<gene>
    <name evidence="5" type="ORF">JCM16418_1806</name>
</gene>
<keyword evidence="3" id="KW-0472">Membrane</keyword>
<feature type="transmembrane region" description="Helical" evidence="3">
    <location>
        <begin position="37"/>
        <end position="55"/>
    </location>
</feature>
<comment type="subcellular location">
    <subcellularLocation>
        <location evidence="1">Endomembrane system</location>
        <topology evidence="1">Multi-pass membrane protein</topology>
    </subcellularLocation>
</comment>
<keyword evidence="3" id="KW-1133">Transmembrane helix</keyword>
<feature type="transmembrane region" description="Helical" evidence="3">
    <location>
        <begin position="61"/>
        <end position="82"/>
    </location>
</feature>
<dbReference type="GO" id="GO:0016020">
    <property type="term" value="C:membrane"/>
    <property type="evidence" value="ECO:0007669"/>
    <property type="project" value="InterPro"/>
</dbReference>
<proteinExistence type="inferred from homology"/>
<feature type="transmembrane region" description="Helical" evidence="3">
    <location>
        <begin position="151"/>
        <end position="170"/>
    </location>
</feature>
<feature type="transmembrane region" description="Helical" evidence="3">
    <location>
        <begin position="6"/>
        <end position="25"/>
    </location>
</feature>
<feature type="domain" description="EamA" evidence="4">
    <location>
        <begin position="90"/>
        <end position="216"/>
    </location>
</feature>
<dbReference type="Gene3D" id="1.10.3730.20">
    <property type="match status" value="1"/>
</dbReference>
<dbReference type="SUPFAM" id="SSF103481">
    <property type="entry name" value="Multidrug resistance efflux transporter EmrE"/>
    <property type="match status" value="2"/>
</dbReference>
<dbReference type="PANTHER" id="PTHR22911:SF76">
    <property type="entry name" value="EAMA DOMAIN-CONTAINING PROTEIN"/>
    <property type="match status" value="1"/>
</dbReference>
<dbReference type="Pfam" id="PF00892">
    <property type="entry name" value="EamA"/>
    <property type="match status" value="2"/>
</dbReference>
<evidence type="ECO:0000259" key="4">
    <source>
        <dbReference type="Pfam" id="PF00892"/>
    </source>
</evidence>
<dbReference type="AlphaFoldDB" id="W7YJF2"/>
<dbReference type="Proteomes" id="UP000019364">
    <property type="component" value="Unassembled WGS sequence"/>
</dbReference>
<evidence type="ECO:0000256" key="2">
    <source>
        <dbReference type="ARBA" id="ARBA00007362"/>
    </source>
</evidence>
<feature type="domain" description="EamA" evidence="4">
    <location>
        <begin position="4"/>
        <end position="78"/>
    </location>
</feature>
<feature type="transmembrane region" description="Helical" evidence="3">
    <location>
        <begin position="89"/>
        <end position="108"/>
    </location>
</feature>
<feature type="transmembrane region" description="Helical" evidence="3">
    <location>
        <begin position="120"/>
        <end position="139"/>
    </location>
</feature>
<dbReference type="EMBL" id="BAVZ01000004">
    <property type="protein sequence ID" value="GAF07778.1"/>
    <property type="molecule type" value="Genomic_DNA"/>
</dbReference>
<dbReference type="InterPro" id="IPR000620">
    <property type="entry name" value="EamA_dom"/>
</dbReference>
<sequence length="217" mass="23454">MITLKQWLMLGSSGLFLALHFLLWMGSLKLTSVSSSTIILSLEPVFIVLGAYLVYKERTSSFAMLGMGVAMVGAAFIGWGDVGVSQTNLIGDVLSILGTLAVAVHMLIGKKMVSQLSSFVYSFVVFASAAFVFAIYNAARGISFTDYPNRDYGIFLLLAVIPTVFGHLLFNWLMQYVSVTTISMSVLGEPVGASILAFLLLGEQMSWFQMIGGMLAS</sequence>
<comment type="similarity">
    <text evidence="2">Belongs to the EamA transporter family.</text>
</comment>
<evidence type="ECO:0000256" key="3">
    <source>
        <dbReference type="SAM" id="Phobius"/>
    </source>
</evidence>
<dbReference type="PANTHER" id="PTHR22911">
    <property type="entry name" value="ACYL-MALONYL CONDENSING ENZYME-RELATED"/>
    <property type="match status" value="1"/>
</dbReference>
<evidence type="ECO:0000256" key="1">
    <source>
        <dbReference type="ARBA" id="ARBA00004127"/>
    </source>
</evidence>
<dbReference type="eggNOG" id="COG0697">
    <property type="taxonomic scope" value="Bacteria"/>
</dbReference>
<feature type="transmembrane region" description="Helical" evidence="3">
    <location>
        <begin position="176"/>
        <end position="201"/>
    </location>
</feature>
<protein>
    <submittedName>
        <fullName evidence="5">Permease</fullName>
    </submittedName>
</protein>
<reference evidence="5 6" key="1">
    <citation type="journal article" date="2014" name="Genome Announc.">
        <title>Draft Genome Sequence of Paenibacillus pini JCM 16418T, Isolated from the Rhizosphere of Pine Tree.</title>
        <authorList>
            <person name="Yuki M."/>
            <person name="Oshima K."/>
            <person name="Suda W."/>
            <person name="Oshida Y."/>
            <person name="Kitamura K."/>
            <person name="Iida Y."/>
            <person name="Hattori M."/>
            <person name="Ohkuma M."/>
        </authorList>
    </citation>
    <scope>NUCLEOTIDE SEQUENCE [LARGE SCALE GENOMIC DNA]</scope>
    <source>
        <strain evidence="5 6">JCM 16418</strain>
    </source>
</reference>
<keyword evidence="3" id="KW-0812">Transmembrane</keyword>
<evidence type="ECO:0000313" key="5">
    <source>
        <dbReference type="EMBL" id="GAF07778.1"/>
    </source>
</evidence>